<dbReference type="Pfam" id="PF00067">
    <property type="entry name" value="p450"/>
    <property type="match status" value="1"/>
</dbReference>
<dbReference type="InterPro" id="IPR036396">
    <property type="entry name" value="Cyt_P450_sf"/>
</dbReference>
<comment type="pathway">
    <text evidence="7">Plant hormone biosynthesis.</text>
</comment>
<reference evidence="13 14" key="1">
    <citation type="submission" date="2017-09" db="EMBL/GenBank/DDBJ databases">
        <authorList>
            <consortium name="International Durum Wheat Genome Sequencing Consortium (IDWGSC)"/>
            <person name="Milanesi L."/>
        </authorList>
    </citation>
    <scope>NUCLEOTIDE SEQUENCE [LARGE SCALE GENOMIC DNA]</scope>
    <source>
        <strain evidence="14">cv. Svevo</strain>
    </source>
</reference>
<proteinExistence type="inferred from homology"/>
<evidence type="ECO:0000256" key="6">
    <source>
        <dbReference type="ARBA" id="ARBA00023004"/>
    </source>
</evidence>
<comment type="cofactor">
    <cofactor evidence="1 11">
        <name>heme</name>
        <dbReference type="ChEBI" id="CHEBI:30413"/>
    </cofactor>
</comment>
<dbReference type="Gramene" id="TRITD4Bv1G207430.3">
    <property type="protein sequence ID" value="TRITD4Bv1G207430.3"/>
    <property type="gene ID" value="TRITD4Bv1G207430"/>
</dbReference>
<dbReference type="InterPro" id="IPR017972">
    <property type="entry name" value="Cyt_P450_CS"/>
</dbReference>
<evidence type="ECO:0000256" key="4">
    <source>
        <dbReference type="ARBA" id="ARBA00022723"/>
    </source>
</evidence>
<comment type="similarity">
    <text evidence="3 12">Belongs to the cytochrome P450 family.</text>
</comment>
<dbReference type="PANTHER" id="PTHR24286">
    <property type="entry name" value="CYTOCHROME P450 26"/>
    <property type="match status" value="1"/>
</dbReference>
<evidence type="ECO:0000256" key="5">
    <source>
        <dbReference type="ARBA" id="ARBA00023002"/>
    </source>
</evidence>
<accession>A0A9R0TDV4</accession>
<evidence type="ECO:0000313" key="13">
    <source>
        <dbReference type="EMBL" id="VAI11794.1"/>
    </source>
</evidence>
<dbReference type="GO" id="GO:0000249">
    <property type="term" value="F:C-22 sterol desaturase (NADPH) activity"/>
    <property type="evidence" value="ECO:0007669"/>
    <property type="project" value="UniProtKB-EC"/>
</dbReference>
<evidence type="ECO:0000256" key="7">
    <source>
        <dbReference type="ARBA" id="ARBA00029441"/>
    </source>
</evidence>
<sequence length="404" mass="45204">MMELLPLPLPVGFNFMGCVRAAAPLVAAAVALYFFVEQLSYQRKKGVLPGPSLVLPFLGSIVPMIRDPTGFWEVQAARARDSGAGLAADFLVGRFILFVRDSELSHRVFANVRPDAFHFVGHPFGKKLFGEHNFIYLFGDEHKDLRRRMAPTFTPRALSTYAAIQQRIVLAHIRRLLDHTSPGRPLPKHTADEDLGGYLFDFLFAAQDASTSSLCWAVAALGSHPDVVARMRAEVSAVWSPESGEPITADKFVQLRYTHAVAREVVRYRPPATLVPHIAAEAFQLTEWYTVPKGAIVFPSVYESSFQGFTEAEAFDPDRFFSEARREDEAFKRNFLAFGAGAHQCIGQRYALNHLALFLALFVSVVDFKRHTTHGCDEPVYMPTIVPKDDCTVYLHQRCSSFSF</sequence>
<evidence type="ECO:0000256" key="8">
    <source>
        <dbReference type="ARBA" id="ARBA00039038"/>
    </source>
</evidence>
<comment type="catalytic activity">
    <reaction evidence="10">
        <text>5-dehydroepisterol + NADPH + O2 + H(+) = ergosta-5,7,22,24(28)-tetraen-3beta-ol + NADP(+) + 2 H2O</text>
        <dbReference type="Rhea" id="RHEA:33467"/>
        <dbReference type="ChEBI" id="CHEBI:15377"/>
        <dbReference type="ChEBI" id="CHEBI:15378"/>
        <dbReference type="ChEBI" id="CHEBI:15379"/>
        <dbReference type="ChEBI" id="CHEBI:18249"/>
        <dbReference type="ChEBI" id="CHEBI:52972"/>
        <dbReference type="ChEBI" id="CHEBI:57783"/>
        <dbReference type="ChEBI" id="CHEBI:58349"/>
        <dbReference type="EC" id="1.14.19.41"/>
    </reaction>
</comment>
<dbReference type="Gene3D" id="1.10.630.10">
    <property type="entry name" value="Cytochrome P450"/>
    <property type="match status" value="2"/>
</dbReference>
<dbReference type="PANTHER" id="PTHR24286:SF228">
    <property type="entry name" value="C-22 STEROL DESATURASE ERG5"/>
    <property type="match status" value="1"/>
</dbReference>
<keyword evidence="4 11" id="KW-0479">Metal-binding</keyword>
<evidence type="ECO:0000256" key="11">
    <source>
        <dbReference type="PIRSR" id="PIRSR602403-1"/>
    </source>
</evidence>
<keyword evidence="12" id="KW-0503">Monooxygenase</keyword>
<keyword evidence="5 12" id="KW-0560">Oxidoreductase</keyword>
<evidence type="ECO:0000256" key="2">
    <source>
        <dbReference type="ARBA" id="ARBA00004972"/>
    </source>
</evidence>
<keyword evidence="14" id="KW-1185">Reference proteome</keyword>
<comment type="pathway">
    <text evidence="2">Hormone biosynthesis.</text>
</comment>
<dbReference type="PRINTS" id="PR00385">
    <property type="entry name" value="P450"/>
</dbReference>
<dbReference type="GO" id="GO:0005506">
    <property type="term" value="F:iron ion binding"/>
    <property type="evidence" value="ECO:0007669"/>
    <property type="project" value="InterPro"/>
</dbReference>
<keyword evidence="11 12" id="KW-0349">Heme</keyword>
<dbReference type="GO" id="GO:0020037">
    <property type="term" value="F:heme binding"/>
    <property type="evidence" value="ECO:0007669"/>
    <property type="project" value="InterPro"/>
</dbReference>
<dbReference type="EC" id="1.14.19.41" evidence="8"/>
<dbReference type="SUPFAM" id="SSF48264">
    <property type="entry name" value="Cytochrome P450"/>
    <property type="match status" value="1"/>
</dbReference>
<evidence type="ECO:0000256" key="10">
    <source>
        <dbReference type="ARBA" id="ARBA00047463"/>
    </source>
</evidence>
<protein>
    <recommendedName>
        <fullName evidence="8">sterol 22-desaturase</fullName>
        <ecNumber evidence="8">1.14.19.41</ecNumber>
    </recommendedName>
    <alternativeName>
        <fullName evidence="9">C-22 sterol desaturase</fullName>
    </alternativeName>
</protein>
<keyword evidence="6 11" id="KW-0408">Iron</keyword>
<evidence type="ECO:0000256" key="1">
    <source>
        <dbReference type="ARBA" id="ARBA00001971"/>
    </source>
</evidence>
<dbReference type="EMBL" id="LT934118">
    <property type="protein sequence ID" value="VAI11794.1"/>
    <property type="molecule type" value="Genomic_DNA"/>
</dbReference>
<evidence type="ECO:0000313" key="14">
    <source>
        <dbReference type="Proteomes" id="UP000324705"/>
    </source>
</evidence>
<name>A0A9R0TDV4_TRITD</name>
<evidence type="ECO:0000256" key="9">
    <source>
        <dbReference type="ARBA" id="ARBA00041546"/>
    </source>
</evidence>
<dbReference type="InterPro" id="IPR002403">
    <property type="entry name" value="Cyt_P450_E_grp-IV"/>
</dbReference>
<dbReference type="PRINTS" id="PR00465">
    <property type="entry name" value="EP450IV"/>
</dbReference>
<dbReference type="GO" id="GO:0004497">
    <property type="term" value="F:monooxygenase activity"/>
    <property type="evidence" value="ECO:0007669"/>
    <property type="project" value="UniProtKB-KW"/>
</dbReference>
<dbReference type="GO" id="GO:0016125">
    <property type="term" value="P:sterol metabolic process"/>
    <property type="evidence" value="ECO:0007669"/>
    <property type="project" value="TreeGrafter"/>
</dbReference>
<dbReference type="PROSITE" id="PS00086">
    <property type="entry name" value="CYTOCHROME_P450"/>
    <property type="match status" value="1"/>
</dbReference>
<evidence type="ECO:0000256" key="3">
    <source>
        <dbReference type="ARBA" id="ARBA00010617"/>
    </source>
</evidence>
<evidence type="ECO:0000256" key="12">
    <source>
        <dbReference type="RuleBase" id="RU000461"/>
    </source>
</evidence>
<organism evidence="13 14">
    <name type="scientific">Triticum turgidum subsp. durum</name>
    <name type="common">Durum wheat</name>
    <name type="synonym">Triticum durum</name>
    <dbReference type="NCBI Taxonomy" id="4567"/>
    <lineage>
        <taxon>Eukaryota</taxon>
        <taxon>Viridiplantae</taxon>
        <taxon>Streptophyta</taxon>
        <taxon>Embryophyta</taxon>
        <taxon>Tracheophyta</taxon>
        <taxon>Spermatophyta</taxon>
        <taxon>Magnoliopsida</taxon>
        <taxon>Liliopsida</taxon>
        <taxon>Poales</taxon>
        <taxon>Poaceae</taxon>
        <taxon>BOP clade</taxon>
        <taxon>Pooideae</taxon>
        <taxon>Triticodae</taxon>
        <taxon>Triticeae</taxon>
        <taxon>Triticinae</taxon>
        <taxon>Triticum</taxon>
    </lineage>
</organism>
<feature type="binding site" description="axial binding residue" evidence="11">
    <location>
        <position position="345"/>
    </location>
    <ligand>
        <name>heme</name>
        <dbReference type="ChEBI" id="CHEBI:30413"/>
    </ligand>
    <ligandPart>
        <name>Fe</name>
        <dbReference type="ChEBI" id="CHEBI:18248"/>
    </ligandPart>
</feature>
<dbReference type="Proteomes" id="UP000324705">
    <property type="component" value="Chromosome 4B"/>
</dbReference>
<dbReference type="InterPro" id="IPR001128">
    <property type="entry name" value="Cyt_P450"/>
</dbReference>
<dbReference type="AlphaFoldDB" id="A0A9R0TDV4"/>
<gene>
    <name evidence="13" type="ORF">TRITD_4Bv1G207430</name>
</gene>